<evidence type="ECO:0000256" key="1">
    <source>
        <dbReference type="SAM" id="MobiDB-lite"/>
    </source>
</evidence>
<dbReference type="GO" id="GO:0005737">
    <property type="term" value="C:cytoplasm"/>
    <property type="evidence" value="ECO:0007669"/>
    <property type="project" value="TreeGrafter"/>
</dbReference>
<dbReference type="KEGG" id="lth:KLTH0B07854g"/>
<organism evidence="5 6">
    <name type="scientific">Lachancea thermotolerans (strain ATCC 56472 / CBS 6340 / NRRL Y-8284)</name>
    <name type="common">Yeast</name>
    <name type="synonym">Kluyveromyces thermotolerans</name>
    <dbReference type="NCBI Taxonomy" id="559295"/>
    <lineage>
        <taxon>Eukaryota</taxon>
        <taxon>Fungi</taxon>
        <taxon>Dikarya</taxon>
        <taxon>Ascomycota</taxon>
        <taxon>Saccharomycotina</taxon>
        <taxon>Saccharomycetes</taxon>
        <taxon>Saccharomycetales</taxon>
        <taxon>Saccharomycetaceae</taxon>
        <taxon>Lachancea</taxon>
    </lineage>
</organism>
<dbReference type="FunCoup" id="C5DD30">
    <property type="interactions" value="71"/>
</dbReference>
<dbReference type="OMA" id="RLNETKW"/>
<dbReference type="Pfam" id="PF17747">
    <property type="entry name" value="VID27_PH"/>
    <property type="match status" value="1"/>
</dbReference>
<feature type="compositionally biased region" description="Acidic residues" evidence="1">
    <location>
        <begin position="185"/>
        <end position="199"/>
    </location>
</feature>
<feature type="domain" description="Vid27 PH-like" evidence="3">
    <location>
        <begin position="255"/>
        <end position="358"/>
    </location>
</feature>
<dbReference type="AlphaFoldDB" id="C5DD30"/>
<dbReference type="HOGENOM" id="CLU_007002_0_0_1"/>
<evidence type="ECO:0000313" key="6">
    <source>
        <dbReference type="Proteomes" id="UP000002036"/>
    </source>
</evidence>
<dbReference type="PANTHER" id="PTHR31913">
    <property type="entry name" value="VACUOLAR IMPORT AND DEGRADATION PROTEIN 27"/>
    <property type="match status" value="1"/>
</dbReference>
<dbReference type="GO" id="GO:0005634">
    <property type="term" value="C:nucleus"/>
    <property type="evidence" value="ECO:0007669"/>
    <property type="project" value="TreeGrafter"/>
</dbReference>
<keyword evidence="6" id="KW-1185">Reference proteome</keyword>
<dbReference type="EMBL" id="CU928166">
    <property type="protein sequence ID" value="CAR21691.1"/>
    <property type="molecule type" value="Genomic_DNA"/>
</dbReference>
<proteinExistence type="predicted"/>
<gene>
    <name evidence="5" type="ordered locus">KLTH0B07854g</name>
</gene>
<dbReference type="eggNOG" id="KOG2395">
    <property type="taxonomic scope" value="Eukaryota"/>
</dbReference>
<dbReference type="InterPro" id="IPR040768">
    <property type="entry name" value="Vid27_PH"/>
</dbReference>
<evidence type="ECO:0000259" key="2">
    <source>
        <dbReference type="Pfam" id="PF08553"/>
    </source>
</evidence>
<dbReference type="PANTHER" id="PTHR31913:SF0">
    <property type="entry name" value="VACUOLAR IMPORT AND DEGRADATION PROTEIN 27"/>
    <property type="match status" value="1"/>
</dbReference>
<evidence type="ECO:0000259" key="4">
    <source>
        <dbReference type="Pfam" id="PF17748"/>
    </source>
</evidence>
<sequence>MNIIKKIMDSGSKPELVSIPAGQFFLLRPESSPKSTLECLYNDATLAIRESGSHRFELVVRKEVDDTELTSGDGGEDFEDDGLSVLSGQSKKEEEWSFNLDKSLHFRKSWSEQGEVAFVWRNTKGDAGEKFQFVVNSEIPLTDVGHFLHTVNVCEYEHKFKKQPSTATRENLRQFEFSHRHDEEAISDEDGDENDENNEDSQLGSKMGLLDLGNSSSESDDGFDSQEFEDAKDNFGSPKHPKQSVKVPNPPSAKTLLREHAALLVYDPTQQQFSLQDPDCGVSILDHGKFEYWLQINGKVLELGVDLTPLVNPFFQEETLCFIFNYSYETITLSYMLKFSDEATFSEFQQQWSKSLWEALNKQKWSAISEKEQRCISNANRDVDKELSLFLQDDDDSSSADSEESDENDEEEEEEEAEREIQSDVDSFDEDKKEEEYRSSTTLSGNKSLTVSYKNDRSFVVRGDKIGVFKVDDENNEVNFVTAINNVSSLKGRNFEPENPMLYTEDRAMIVQDKENPSLVFKMDLERGKVVEEWSAGGKDVLKYSHSKKFDQLTNEQTFLGVSGKSVFRLDPRISGANKLVTEQNKDYATNNKFSSLGTTQEGFLAVGSEKGEIRLFDKIGLRAKTLIPALGEPINHICNSADGKWLLATCDSSLLLIDLTIKEGKNAGSVGFVKSFSKEEMPNIFVLKIHPKTAAYMRTSAKQPIKFTKAYFNTGLNQKEQTIVTSTGPFAITWSLKKVLKGEKMSYRIKRYNSMVMEDNFRYGSDKNVILALKDNVKMAKKTGFKEPSKEMTRQNNWNEFLELSEKAAKRRNQ</sequence>
<dbReference type="GeneID" id="8290969"/>
<feature type="region of interest" description="Disordered" evidence="1">
    <location>
        <begin position="393"/>
        <end position="441"/>
    </location>
</feature>
<dbReference type="InterPro" id="IPR013863">
    <property type="entry name" value="VID27_C"/>
</dbReference>
<dbReference type="InterPro" id="IPR040979">
    <property type="entry name" value="Vid27_N"/>
</dbReference>
<evidence type="ECO:0000259" key="3">
    <source>
        <dbReference type="Pfam" id="PF17747"/>
    </source>
</evidence>
<protein>
    <submittedName>
        <fullName evidence="5">KLTH0B07854p</fullName>
    </submittedName>
</protein>
<evidence type="ECO:0000313" key="5">
    <source>
        <dbReference type="EMBL" id="CAR21691.1"/>
    </source>
</evidence>
<dbReference type="InterPro" id="IPR015943">
    <property type="entry name" value="WD40/YVTN_repeat-like_dom_sf"/>
</dbReference>
<feature type="compositionally biased region" description="Acidic residues" evidence="1">
    <location>
        <begin position="393"/>
        <end position="418"/>
    </location>
</feature>
<dbReference type="InParanoid" id="C5DD30"/>
<dbReference type="Pfam" id="PF08553">
    <property type="entry name" value="VID27"/>
    <property type="match status" value="1"/>
</dbReference>
<dbReference type="OrthoDB" id="10251113at2759"/>
<name>C5DD30_LACTC</name>
<dbReference type="SUPFAM" id="SSF69322">
    <property type="entry name" value="Tricorn protease domain 2"/>
    <property type="match status" value="1"/>
</dbReference>
<dbReference type="RefSeq" id="XP_002552129.1">
    <property type="nucleotide sequence ID" value="XM_002552083.1"/>
</dbReference>
<accession>C5DD30</accession>
<feature type="compositionally biased region" description="Acidic residues" evidence="1">
    <location>
        <begin position="218"/>
        <end position="230"/>
    </location>
</feature>
<dbReference type="Gene3D" id="2.130.10.10">
    <property type="entry name" value="YVTN repeat-like/Quinoprotein amine dehydrogenase"/>
    <property type="match status" value="1"/>
</dbReference>
<dbReference type="Pfam" id="PF17748">
    <property type="entry name" value="VID27_N"/>
    <property type="match status" value="1"/>
</dbReference>
<feature type="domain" description="Vid27 N-terminal" evidence="4">
    <location>
        <begin position="1"/>
        <end position="176"/>
    </location>
</feature>
<dbReference type="Proteomes" id="UP000002036">
    <property type="component" value="Chromosome B"/>
</dbReference>
<reference evidence="5 6" key="1">
    <citation type="journal article" date="2009" name="Genome Res.">
        <title>Comparative genomics of protoploid Saccharomycetaceae.</title>
        <authorList>
            <consortium name="The Genolevures Consortium"/>
            <person name="Souciet J.-L."/>
            <person name="Dujon B."/>
            <person name="Gaillardin C."/>
            <person name="Johnston M."/>
            <person name="Baret P.V."/>
            <person name="Cliften P."/>
            <person name="Sherman D.J."/>
            <person name="Weissenbach J."/>
            <person name="Westhof E."/>
            <person name="Wincker P."/>
            <person name="Jubin C."/>
            <person name="Poulain J."/>
            <person name="Barbe V."/>
            <person name="Segurens B."/>
            <person name="Artiguenave F."/>
            <person name="Anthouard V."/>
            <person name="Vacherie B."/>
            <person name="Val M.-E."/>
            <person name="Fulton R.S."/>
            <person name="Minx P."/>
            <person name="Wilson R."/>
            <person name="Durrens P."/>
            <person name="Jean G."/>
            <person name="Marck C."/>
            <person name="Martin T."/>
            <person name="Nikolski M."/>
            <person name="Rolland T."/>
            <person name="Seret M.-L."/>
            <person name="Casaregola S."/>
            <person name="Despons L."/>
            <person name="Fairhead C."/>
            <person name="Fischer G."/>
            <person name="Lafontaine I."/>
            <person name="Leh V."/>
            <person name="Lemaire M."/>
            <person name="de Montigny J."/>
            <person name="Neuveglise C."/>
            <person name="Thierry A."/>
            <person name="Blanc-Lenfle I."/>
            <person name="Bleykasten C."/>
            <person name="Diffels J."/>
            <person name="Fritsch E."/>
            <person name="Frangeul L."/>
            <person name="Goeffon A."/>
            <person name="Jauniaux N."/>
            <person name="Kachouri-Lafond R."/>
            <person name="Payen C."/>
            <person name="Potier S."/>
            <person name="Pribylova L."/>
            <person name="Ozanne C."/>
            <person name="Richard G.-F."/>
            <person name="Sacerdot C."/>
            <person name="Straub M.-L."/>
            <person name="Talla E."/>
        </authorList>
    </citation>
    <scope>NUCLEOTIDE SEQUENCE [LARGE SCALE GENOMIC DNA]</scope>
    <source>
        <strain evidence="6">ATCC 56472 / CBS 6340 / NRRL Y-8284</strain>
    </source>
</reference>
<feature type="region of interest" description="Disordered" evidence="1">
    <location>
        <begin position="178"/>
        <end position="249"/>
    </location>
</feature>
<feature type="domain" description="Vacuolar import/degradation Vid27 C-terminal" evidence="2">
    <location>
        <begin position="445"/>
        <end position="796"/>
    </location>
</feature>
<dbReference type="InterPro" id="IPR040458">
    <property type="entry name" value="Vid27"/>
</dbReference>